<accession>A0ABU2B4N5</accession>
<reference evidence="1 2" key="1">
    <citation type="submission" date="2023-07" db="EMBL/GenBank/DDBJ databases">
        <title>Sequencing the genomes of 1000 actinobacteria strains.</title>
        <authorList>
            <person name="Klenk H.-P."/>
        </authorList>
    </citation>
    <scope>NUCLEOTIDE SEQUENCE [LARGE SCALE GENOMIC DNA]</scope>
    <source>
        <strain evidence="1 2">DSM 44508</strain>
    </source>
</reference>
<organism evidence="1 2">
    <name type="scientific">Corynebacterium felinum</name>
    <dbReference type="NCBI Taxonomy" id="131318"/>
    <lineage>
        <taxon>Bacteria</taxon>
        <taxon>Bacillati</taxon>
        <taxon>Actinomycetota</taxon>
        <taxon>Actinomycetes</taxon>
        <taxon>Mycobacteriales</taxon>
        <taxon>Corynebacteriaceae</taxon>
        <taxon>Corynebacterium</taxon>
    </lineage>
</organism>
<gene>
    <name evidence="1" type="ORF">J2S37_000104</name>
</gene>
<dbReference type="Proteomes" id="UP001183619">
    <property type="component" value="Unassembled WGS sequence"/>
</dbReference>
<evidence type="ECO:0000313" key="1">
    <source>
        <dbReference type="EMBL" id="MDR7353566.1"/>
    </source>
</evidence>
<keyword evidence="2" id="KW-1185">Reference proteome</keyword>
<protein>
    <submittedName>
        <fullName evidence="1">Uncharacterized protein</fullName>
    </submittedName>
</protein>
<dbReference type="EMBL" id="JAVDYF010000001">
    <property type="protein sequence ID" value="MDR7353566.1"/>
    <property type="molecule type" value="Genomic_DNA"/>
</dbReference>
<evidence type="ECO:0000313" key="2">
    <source>
        <dbReference type="Proteomes" id="UP001183619"/>
    </source>
</evidence>
<name>A0ABU2B4N5_9CORY</name>
<proteinExistence type="predicted"/>
<sequence>MAGNPSLSTNRLVFSLTEEKKTNGGVFSSVLLGKSRAFCGMGAESGWCLGWRFGRQSGGSAGVDSGALGGATGVVIREMVTHTPWVSRCE</sequence>
<comment type="caution">
    <text evidence="1">The sequence shown here is derived from an EMBL/GenBank/DDBJ whole genome shotgun (WGS) entry which is preliminary data.</text>
</comment>